<keyword evidence="2" id="KW-0433">Leucine-rich repeat</keyword>
<dbReference type="EMBL" id="JAMFTS010000001">
    <property type="protein sequence ID" value="KAJ4803881.1"/>
    <property type="molecule type" value="Genomic_DNA"/>
</dbReference>
<dbReference type="Proteomes" id="UP001140206">
    <property type="component" value="Chromosome 1"/>
</dbReference>
<feature type="domain" description="NB-ARC" evidence="6">
    <location>
        <begin position="173"/>
        <end position="251"/>
    </location>
</feature>
<dbReference type="InterPro" id="IPR027417">
    <property type="entry name" value="P-loop_NTPase"/>
</dbReference>
<dbReference type="PANTHER" id="PTHR19338">
    <property type="entry name" value="TRANSLOCASE OF INNER MITOCHONDRIAL MEMBRANE 13 HOMOLOG"/>
    <property type="match status" value="1"/>
</dbReference>
<reference evidence="8" key="1">
    <citation type="submission" date="2022-08" db="EMBL/GenBank/DDBJ databases">
        <authorList>
            <person name="Marques A."/>
        </authorList>
    </citation>
    <scope>NUCLEOTIDE SEQUENCE</scope>
    <source>
        <strain evidence="8">RhyPub2mFocal</strain>
        <tissue evidence="8">Leaves</tissue>
    </source>
</reference>
<dbReference type="GO" id="GO:0006952">
    <property type="term" value="P:defense response"/>
    <property type="evidence" value="ECO:0007669"/>
    <property type="project" value="UniProtKB-KW"/>
</dbReference>
<evidence type="ECO:0000256" key="5">
    <source>
        <dbReference type="ARBA" id="ARBA00022821"/>
    </source>
</evidence>
<protein>
    <submittedName>
        <fullName evidence="8">Disease resistance protein (CC-NBS-LRR class) family</fullName>
    </submittedName>
</protein>
<organism evidence="8 9">
    <name type="scientific">Rhynchospora pubera</name>
    <dbReference type="NCBI Taxonomy" id="906938"/>
    <lineage>
        <taxon>Eukaryota</taxon>
        <taxon>Viridiplantae</taxon>
        <taxon>Streptophyta</taxon>
        <taxon>Embryophyta</taxon>
        <taxon>Tracheophyta</taxon>
        <taxon>Spermatophyta</taxon>
        <taxon>Magnoliopsida</taxon>
        <taxon>Liliopsida</taxon>
        <taxon>Poales</taxon>
        <taxon>Cyperaceae</taxon>
        <taxon>Cyperoideae</taxon>
        <taxon>Rhynchosporeae</taxon>
        <taxon>Rhynchospora</taxon>
    </lineage>
</organism>
<dbReference type="SUPFAM" id="SSF52540">
    <property type="entry name" value="P-loop containing nucleoside triphosphate hydrolases"/>
    <property type="match status" value="1"/>
</dbReference>
<evidence type="ECO:0000256" key="2">
    <source>
        <dbReference type="ARBA" id="ARBA00022614"/>
    </source>
</evidence>
<accession>A0AAV8GK86</accession>
<dbReference type="Pfam" id="PF00931">
    <property type="entry name" value="NB-ARC"/>
    <property type="match status" value="1"/>
</dbReference>
<evidence type="ECO:0000259" key="6">
    <source>
        <dbReference type="Pfam" id="PF00931"/>
    </source>
</evidence>
<dbReference type="InterPro" id="IPR038005">
    <property type="entry name" value="RX-like_CC"/>
</dbReference>
<dbReference type="Gene3D" id="1.20.5.4130">
    <property type="match status" value="1"/>
</dbReference>
<keyword evidence="4" id="KW-0547">Nucleotide-binding</keyword>
<dbReference type="Pfam" id="PF18052">
    <property type="entry name" value="Rx_N"/>
    <property type="match status" value="1"/>
</dbReference>
<evidence type="ECO:0000313" key="9">
    <source>
        <dbReference type="Proteomes" id="UP001140206"/>
    </source>
</evidence>
<dbReference type="InterPro" id="IPR002182">
    <property type="entry name" value="NB-ARC"/>
</dbReference>
<comment type="similarity">
    <text evidence="1">Belongs to the disease resistance NB-LRR family.</text>
</comment>
<comment type="caution">
    <text evidence="8">The sequence shown here is derived from an EMBL/GenBank/DDBJ whole genome shotgun (WGS) entry which is preliminary data.</text>
</comment>
<evidence type="ECO:0000313" key="8">
    <source>
        <dbReference type="EMBL" id="KAJ4803881.1"/>
    </source>
</evidence>
<dbReference type="PANTHER" id="PTHR19338:SF66">
    <property type="entry name" value="NB-ARC DOMAIN-CONTAINING PROTEIN"/>
    <property type="match status" value="1"/>
</dbReference>
<evidence type="ECO:0000256" key="3">
    <source>
        <dbReference type="ARBA" id="ARBA00022737"/>
    </source>
</evidence>
<name>A0AAV8GK86_9POAL</name>
<dbReference type="CDD" id="cd14798">
    <property type="entry name" value="RX-CC_like"/>
    <property type="match status" value="1"/>
</dbReference>
<evidence type="ECO:0000256" key="4">
    <source>
        <dbReference type="ARBA" id="ARBA00022741"/>
    </source>
</evidence>
<keyword evidence="9" id="KW-1185">Reference proteome</keyword>
<dbReference type="InterPro" id="IPR041118">
    <property type="entry name" value="Rx_N"/>
</dbReference>
<keyword evidence="5" id="KW-0611">Plant defense</keyword>
<proteinExistence type="inferred from homology"/>
<sequence>MAEAIVHLALNKLAEAAVTETLRLYGAGRQLDSLQHELRWIQAFLEDAGAKKNLDHRAKTWVSEVREVVYQIEDVIDTFMADVDDHKKRQGVINALKQVLRNPKKLLIVRKLTSEMDAIENKLQKIMEFTERYGINRELKEDLSSSTVLPRRPIKGVMLPDIDDTDVVGLEIDKENIVKLLLEPSTPRRCVVSIVGQGGLGKTTLAKKAYNSDKVKREFEIRVWLSISQQFEFINVLAMMLEGIRSLNEDEKDLLRDPKSQSRATLLVIRTI</sequence>
<keyword evidence="3" id="KW-0677">Repeat</keyword>
<dbReference type="Gene3D" id="3.40.50.300">
    <property type="entry name" value="P-loop containing nucleotide triphosphate hydrolases"/>
    <property type="match status" value="1"/>
</dbReference>
<evidence type="ECO:0000256" key="1">
    <source>
        <dbReference type="ARBA" id="ARBA00008894"/>
    </source>
</evidence>
<feature type="domain" description="Disease resistance N-terminal" evidence="7">
    <location>
        <begin position="6"/>
        <end position="90"/>
    </location>
</feature>
<evidence type="ECO:0000259" key="7">
    <source>
        <dbReference type="Pfam" id="PF18052"/>
    </source>
</evidence>
<gene>
    <name evidence="8" type="ORF">LUZ62_016447</name>
</gene>
<dbReference type="AlphaFoldDB" id="A0AAV8GK86"/>
<dbReference type="GO" id="GO:0043531">
    <property type="term" value="F:ADP binding"/>
    <property type="evidence" value="ECO:0007669"/>
    <property type="project" value="InterPro"/>
</dbReference>